<dbReference type="Gene3D" id="1.20.1250.20">
    <property type="entry name" value="MFS general substrate transporter like domains"/>
    <property type="match status" value="1"/>
</dbReference>
<comment type="caution">
    <text evidence="8">The sequence shown here is derived from an EMBL/GenBank/DDBJ whole genome shotgun (WGS) entry which is preliminary data.</text>
</comment>
<keyword evidence="5 7" id="KW-1133">Transmembrane helix</keyword>
<evidence type="ECO:0000313" key="9">
    <source>
        <dbReference type="Proteomes" id="UP000701801"/>
    </source>
</evidence>
<protein>
    <recommendedName>
        <fullName evidence="10">Peptide transporter PTR2</fullName>
    </recommendedName>
</protein>
<dbReference type="GO" id="GO:0005886">
    <property type="term" value="C:plasma membrane"/>
    <property type="evidence" value="ECO:0007669"/>
    <property type="project" value="UniProtKB-ARBA"/>
</dbReference>
<feature type="transmembrane region" description="Helical" evidence="7">
    <location>
        <begin position="386"/>
        <end position="407"/>
    </location>
</feature>
<evidence type="ECO:0000256" key="7">
    <source>
        <dbReference type="SAM" id="Phobius"/>
    </source>
</evidence>
<feature type="transmembrane region" description="Helical" evidence="7">
    <location>
        <begin position="268"/>
        <end position="287"/>
    </location>
</feature>
<sequence>MFHWKIWYSSSANRQTFKGVSQIKSQRQLRKTKTMAAVQVQPQASGSEESLKFDEKEPQVNVVDAHEHYGEASTDEEMSSLRRVAGKIPATAYVLCAVEFAERASFLGVKQVFSNFVNRPLPVGGNGAGAPPRGTEQTAGALGKGTVVAAAVTSSFGFLVYALPILGGWLADAKWGRFKTIAVGIAICGISHVIMVIAGLPSVIQAGHAEGPFLLSVYILAIGGALFKPNISVVILDQNPHTKPTTQLLESGEKVVVDPEATSERMMLWFYLLINIGGFFGVPTAYLAKFVGFWPAFLLPGILYFLLPALLWWVYPRLVLHKPGGSDLGNFCKVVFMCLRRSGLRKMGKNEFWDAARPSVLAQSSNPRTVSWDDQFVTDCQRTAQACGIFIFLPIFFINDGGLGGAADALSVMLTTTGVPNDLIQNFNPLIIIFCIPVFNYGLYPLLRKYKIHFGPIARITTGMMICSIGSIGWAIITYYAYKTGPCGEFASSLTCVDADGVSLVSPISIWWTTIPVTVTAASEILVNVTAYGIAYSRAPKNMRGMVSAINCFMSAIQYAVNLATTSAIQDPHITWAFAGPSIVGFVSAIAFWFVFKDLNNEEYVVAGLLDDESVITPESHRVRDEEGSASASGSALGNETVVVGEKGAL</sequence>
<feature type="transmembrane region" description="Helical" evidence="7">
    <location>
        <begin position="213"/>
        <end position="236"/>
    </location>
</feature>
<feature type="transmembrane region" description="Helical" evidence="7">
    <location>
        <begin position="147"/>
        <end position="169"/>
    </location>
</feature>
<feature type="transmembrane region" description="Helical" evidence="7">
    <location>
        <begin position="427"/>
        <end position="447"/>
    </location>
</feature>
<feature type="transmembrane region" description="Helical" evidence="7">
    <location>
        <begin position="293"/>
        <end position="315"/>
    </location>
</feature>
<dbReference type="Proteomes" id="UP000701801">
    <property type="component" value="Unassembled WGS sequence"/>
</dbReference>
<dbReference type="OrthoDB" id="8904098at2759"/>
<dbReference type="EMBL" id="CAJVRM010000128">
    <property type="protein sequence ID" value="CAG8975193.1"/>
    <property type="molecule type" value="Genomic_DNA"/>
</dbReference>
<feature type="transmembrane region" description="Helical" evidence="7">
    <location>
        <begin position="510"/>
        <end position="535"/>
    </location>
</feature>
<accession>A0A9N9PU59</accession>
<evidence type="ECO:0000256" key="6">
    <source>
        <dbReference type="ARBA" id="ARBA00023136"/>
    </source>
</evidence>
<evidence type="ECO:0000256" key="2">
    <source>
        <dbReference type="ARBA" id="ARBA00005982"/>
    </source>
</evidence>
<keyword evidence="4 7" id="KW-0812">Transmembrane</keyword>
<comment type="subcellular location">
    <subcellularLocation>
        <location evidence="1">Membrane</location>
        <topology evidence="1">Multi-pass membrane protein</topology>
    </subcellularLocation>
</comment>
<name>A0A9N9PU59_9HELO</name>
<evidence type="ECO:0000256" key="3">
    <source>
        <dbReference type="ARBA" id="ARBA00022448"/>
    </source>
</evidence>
<proteinExistence type="inferred from homology"/>
<evidence type="ECO:0000256" key="4">
    <source>
        <dbReference type="ARBA" id="ARBA00022692"/>
    </source>
</evidence>
<reference evidence="8" key="1">
    <citation type="submission" date="2021-07" db="EMBL/GenBank/DDBJ databases">
        <authorList>
            <person name="Durling M."/>
        </authorList>
    </citation>
    <scope>NUCLEOTIDE SEQUENCE</scope>
</reference>
<dbReference type="GO" id="GO:0071916">
    <property type="term" value="F:dipeptide transmembrane transporter activity"/>
    <property type="evidence" value="ECO:0007669"/>
    <property type="project" value="UniProtKB-ARBA"/>
</dbReference>
<dbReference type="FunFam" id="1.20.1250.20:FF:000085">
    <property type="entry name" value="MFS peptide transporter Ptr2"/>
    <property type="match status" value="1"/>
</dbReference>
<evidence type="ECO:0000256" key="5">
    <source>
        <dbReference type="ARBA" id="ARBA00022989"/>
    </source>
</evidence>
<dbReference type="PANTHER" id="PTHR11654">
    <property type="entry name" value="OLIGOPEPTIDE TRANSPORTER-RELATED"/>
    <property type="match status" value="1"/>
</dbReference>
<feature type="transmembrane region" description="Helical" evidence="7">
    <location>
        <begin position="181"/>
        <end position="201"/>
    </location>
</feature>
<feature type="transmembrane region" description="Helical" evidence="7">
    <location>
        <begin position="575"/>
        <end position="596"/>
    </location>
</feature>
<feature type="transmembrane region" description="Helical" evidence="7">
    <location>
        <begin position="547"/>
        <end position="569"/>
    </location>
</feature>
<evidence type="ECO:0000313" key="8">
    <source>
        <dbReference type="EMBL" id="CAG8975193.1"/>
    </source>
</evidence>
<dbReference type="Pfam" id="PF00854">
    <property type="entry name" value="PTR2"/>
    <property type="match status" value="1"/>
</dbReference>
<dbReference type="SUPFAM" id="SSF103473">
    <property type="entry name" value="MFS general substrate transporter"/>
    <property type="match status" value="1"/>
</dbReference>
<comment type="similarity">
    <text evidence="2">Belongs to the major facilitator superfamily. Proton-dependent oligopeptide transporter (POT/PTR) (TC 2.A.17) family.</text>
</comment>
<evidence type="ECO:0000256" key="1">
    <source>
        <dbReference type="ARBA" id="ARBA00004141"/>
    </source>
</evidence>
<dbReference type="AlphaFoldDB" id="A0A9N9PU59"/>
<keyword evidence="6 7" id="KW-0472">Membrane</keyword>
<feature type="transmembrane region" description="Helical" evidence="7">
    <location>
        <begin position="459"/>
        <end position="482"/>
    </location>
</feature>
<dbReference type="InterPro" id="IPR036259">
    <property type="entry name" value="MFS_trans_sf"/>
</dbReference>
<gene>
    <name evidence="8" type="ORF">HYALB_00004254</name>
</gene>
<keyword evidence="3" id="KW-0813">Transport</keyword>
<dbReference type="InterPro" id="IPR000109">
    <property type="entry name" value="POT_fam"/>
</dbReference>
<evidence type="ECO:0008006" key="10">
    <source>
        <dbReference type="Google" id="ProtNLM"/>
    </source>
</evidence>
<keyword evidence="9" id="KW-1185">Reference proteome</keyword>
<organism evidence="8 9">
    <name type="scientific">Hymenoscyphus albidus</name>
    <dbReference type="NCBI Taxonomy" id="595503"/>
    <lineage>
        <taxon>Eukaryota</taxon>
        <taxon>Fungi</taxon>
        <taxon>Dikarya</taxon>
        <taxon>Ascomycota</taxon>
        <taxon>Pezizomycotina</taxon>
        <taxon>Leotiomycetes</taxon>
        <taxon>Helotiales</taxon>
        <taxon>Helotiaceae</taxon>
        <taxon>Hymenoscyphus</taxon>
    </lineage>
</organism>